<sequence>MGDMTLFYTHAVFLLAGLTLASLVVSGCLISMTPPYAPPEAPRRLWRQLARLLLGGLLPGLAYFANHSEATRVQWTPPLRESFSYPFFTAQQAALLACLLFCSSSEKHRLVIF</sequence>
<proteinExistence type="inferred from homology"/>
<evidence type="ECO:0000256" key="6">
    <source>
        <dbReference type="ARBA" id="ARBA00022989"/>
    </source>
</evidence>
<dbReference type="InterPro" id="IPR018732">
    <property type="entry name" value="Dpy-19/Dpy-19-like"/>
</dbReference>
<comment type="similarity">
    <text evidence="2">Belongs to the dpy-19 family.</text>
</comment>
<feature type="transmembrane region" description="Helical" evidence="8">
    <location>
        <begin position="49"/>
        <end position="65"/>
    </location>
</feature>
<evidence type="ECO:0000256" key="7">
    <source>
        <dbReference type="ARBA" id="ARBA00023136"/>
    </source>
</evidence>
<name>A0A448X0L4_9PLAT</name>
<keyword evidence="6 8" id="KW-1133">Transmembrane helix</keyword>
<keyword evidence="3" id="KW-0328">Glycosyltransferase</keyword>
<evidence type="ECO:0000256" key="1">
    <source>
        <dbReference type="ARBA" id="ARBA00004141"/>
    </source>
</evidence>
<evidence type="ECO:0000256" key="3">
    <source>
        <dbReference type="ARBA" id="ARBA00022676"/>
    </source>
</evidence>
<evidence type="ECO:0000256" key="2">
    <source>
        <dbReference type="ARBA" id="ARBA00008744"/>
    </source>
</evidence>
<dbReference type="AlphaFoldDB" id="A0A448X0L4"/>
<keyword evidence="10" id="KW-1185">Reference proteome</keyword>
<dbReference type="EMBL" id="CAAALY010070233">
    <property type="protein sequence ID" value="VEL24873.1"/>
    <property type="molecule type" value="Genomic_DNA"/>
</dbReference>
<dbReference type="OrthoDB" id="6269378at2759"/>
<evidence type="ECO:0000256" key="8">
    <source>
        <dbReference type="SAM" id="Phobius"/>
    </source>
</evidence>
<protein>
    <submittedName>
        <fullName evidence="9">Uncharacterized protein</fullName>
    </submittedName>
</protein>
<comment type="caution">
    <text evidence="9">The sequence shown here is derived from an EMBL/GenBank/DDBJ whole genome shotgun (WGS) entry which is preliminary data.</text>
</comment>
<comment type="subcellular location">
    <subcellularLocation>
        <location evidence="1">Membrane</location>
        <topology evidence="1">Multi-pass membrane protein</topology>
    </subcellularLocation>
</comment>
<reference evidence="9" key="1">
    <citation type="submission" date="2018-11" db="EMBL/GenBank/DDBJ databases">
        <authorList>
            <consortium name="Pathogen Informatics"/>
        </authorList>
    </citation>
    <scope>NUCLEOTIDE SEQUENCE</scope>
</reference>
<evidence type="ECO:0000313" key="10">
    <source>
        <dbReference type="Proteomes" id="UP000784294"/>
    </source>
</evidence>
<gene>
    <name evidence="9" type="ORF">PXEA_LOCUS18313</name>
</gene>
<evidence type="ECO:0000313" key="9">
    <source>
        <dbReference type="EMBL" id="VEL24873.1"/>
    </source>
</evidence>
<feature type="transmembrane region" description="Helical" evidence="8">
    <location>
        <begin position="6"/>
        <end position="29"/>
    </location>
</feature>
<evidence type="ECO:0000256" key="4">
    <source>
        <dbReference type="ARBA" id="ARBA00022679"/>
    </source>
</evidence>
<organism evidence="9 10">
    <name type="scientific">Protopolystoma xenopodis</name>
    <dbReference type="NCBI Taxonomy" id="117903"/>
    <lineage>
        <taxon>Eukaryota</taxon>
        <taxon>Metazoa</taxon>
        <taxon>Spiralia</taxon>
        <taxon>Lophotrochozoa</taxon>
        <taxon>Platyhelminthes</taxon>
        <taxon>Monogenea</taxon>
        <taxon>Polyopisthocotylea</taxon>
        <taxon>Polystomatidea</taxon>
        <taxon>Polystomatidae</taxon>
        <taxon>Protopolystoma</taxon>
    </lineage>
</organism>
<keyword evidence="4" id="KW-0808">Transferase</keyword>
<dbReference type="GO" id="GO:0005637">
    <property type="term" value="C:nuclear inner membrane"/>
    <property type="evidence" value="ECO:0007669"/>
    <property type="project" value="TreeGrafter"/>
</dbReference>
<dbReference type="PANTHER" id="PTHR31488">
    <property type="entry name" value="DPY-19-LIKE 1, LIKE (H. SAPIENS)"/>
    <property type="match status" value="1"/>
</dbReference>
<keyword evidence="7 8" id="KW-0472">Membrane</keyword>
<dbReference type="Proteomes" id="UP000784294">
    <property type="component" value="Unassembled WGS sequence"/>
</dbReference>
<evidence type="ECO:0000256" key="5">
    <source>
        <dbReference type="ARBA" id="ARBA00022692"/>
    </source>
</evidence>
<dbReference type="Pfam" id="PF10034">
    <property type="entry name" value="Dpy19"/>
    <property type="match status" value="1"/>
</dbReference>
<dbReference type="GO" id="GO:0000030">
    <property type="term" value="F:mannosyltransferase activity"/>
    <property type="evidence" value="ECO:0007669"/>
    <property type="project" value="TreeGrafter"/>
</dbReference>
<keyword evidence="5 8" id="KW-0812">Transmembrane</keyword>
<accession>A0A448X0L4</accession>
<dbReference type="PANTHER" id="PTHR31488:SF1">
    <property type="entry name" value="C-MANNOSYLTRANSFERASE DPY19L1"/>
    <property type="match status" value="1"/>
</dbReference>